<comment type="caution">
    <text evidence="1">The sequence shown here is derived from an EMBL/GenBank/DDBJ whole genome shotgun (WGS) entry which is preliminary data.</text>
</comment>
<proteinExistence type="predicted"/>
<protein>
    <submittedName>
        <fullName evidence="1">Uncharacterized protein</fullName>
    </submittedName>
</protein>
<sequence>MRHGDVTGALELECERSTVGGSVGVRVTPDCVIVCEY</sequence>
<dbReference type="EMBL" id="JYDH01007020">
    <property type="protein sequence ID" value="KRX90979.1"/>
    <property type="molecule type" value="Genomic_DNA"/>
</dbReference>
<keyword evidence="2" id="KW-1185">Reference proteome</keyword>
<accession>A0A0V0XSY1</accession>
<dbReference type="AlphaFoldDB" id="A0A0V0XSY1"/>
<dbReference type="Proteomes" id="UP000054776">
    <property type="component" value="Unassembled WGS sequence"/>
</dbReference>
<organism evidence="1 2">
    <name type="scientific">Trichinella spiralis</name>
    <name type="common">Trichina worm</name>
    <dbReference type="NCBI Taxonomy" id="6334"/>
    <lineage>
        <taxon>Eukaryota</taxon>
        <taxon>Metazoa</taxon>
        <taxon>Ecdysozoa</taxon>
        <taxon>Nematoda</taxon>
        <taxon>Enoplea</taxon>
        <taxon>Dorylaimia</taxon>
        <taxon>Trichinellida</taxon>
        <taxon>Trichinellidae</taxon>
        <taxon>Trichinella</taxon>
    </lineage>
</organism>
<evidence type="ECO:0000313" key="1">
    <source>
        <dbReference type="EMBL" id="KRX90979.1"/>
    </source>
</evidence>
<evidence type="ECO:0000313" key="2">
    <source>
        <dbReference type="Proteomes" id="UP000054776"/>
    </source>
</evidence>
<reference evidence="1 2" key="1">
    <citation type="submission" date="2015-01" db="EMBL/GenBank/DDBJ databases">
        <title>Evolution of Trichinella species and genotypes.</title>
        <authorList>
            <person name="Korhonen P.K."/>
            <person name="Edoardo P."/>
            <person name="Giuseppe L.R."/>
            <person name="Gasser R.B."/>
        </authorList>
    </citation>
    <scope>NUCLEOTIDE SEQUENCE [LARGE SCALE GENOMIC DNA]</scope>
    <source>
        <strain evidence="1">ISS3</strain>
    </source>
</reference>
<gene>
    <name evidence="1" type="ORF">T01_7169</name>
</gene>
<dbReference type="InParanoid" id="A0A0V0XSY1"/>
<name>A0A0V0XSY1_TRISP</name>